<reference evidence="5" key="2">
    <citation type="submission" date="2021-03" db="UniProtKB">
        <authorList>
            <consortium name="Ensembl"/>
        </authorList>
    </citation>
    <scope>IDENTIFICATION</scope>
</reference>
<dbReference type="GO" id="GO:0046982">
    <property type="term" value="F:protein heterodimerization activity"/>
    <property type="evidence" value="ECO:0007669"/>
    <property type="project" value="InterPro"/>
</dbReference>
<dbReference type="Proteomes" id="UP000008143">
    <property type="component" value="Chromosome 1"/>
</dbReference>
<dbReference type="GeneTree" id="ENSGT00530000067979"/>
<feature type="domain" description="Ricin B lectin" evidence="4">
    <location>
        <begin position="23"/>
        <end position="142"/>
    </location>
</feature>
<dbReference type="AGR" id="Xenbase:XB-GENE-29085799"/>
<dbReference type="PANTHER" id="PTHR36129:SF2">
    <property type="entry name" value="RICIN B LECTIN DOMAIN-CONTAINING PROTEIN"/>
    <property type="match status" value="1"/>
</dbReference>
<evidence type="ECO:0000313" key="8">
    <source>
        <dbReference type="Xenbase" id="XB-GENE-29085799"/>
    </source>
</evidence>
<dbReference type="Xenbase" id="XB-GENE-29085799">
    <property type="gene designation" value="LOC101732034"/>
</dbReference>
<keyword evidence="2" id="KW-0472">Membrane</keyword>
<gene>
    <name evidence="5 7 8" type="primary">LOC101732034</name>
</gene>
<keyword evidence="3" id="KW-0732">Signal</keyword>
<dbReference type="InterPro" id="IPR035992">
    <property type="entry name" value="Ricin_B-like_lectins"/>
</dbReference>
<dbReference type="InterPro" id="IPR000772">
    <property type="entry name" value="Ricin_B_lectin"/>
</dbReference>
<organism evidence="5">
    <name type="scientific">Xenopus tropicalis</name>
    <name type="common">Western clawed frog</name>
    <name type="synonym">Silurana tropicalis</name>
    <dbReference type="NCBI Taxonomy" id="8364"/>
    <lineage>
        <taxon>Eukaryota</taxon>
        <taxon>Metazoa</taxon>
        <taxon>Chordata</taxon>
        <taxon>Craniata</taxon>
        <taxon>Vertebrata</taxon>
        <taxon>Euteleostomi</taxon>
        <taxon>Amphibia</taxon>
        <taxon>Batrachia</taxon>
        <taxon>Anura</taxon>
        <taxon>Pipoidea</taxon>
        <taxon>Pipidae</taxon>
        <taxon>Xenopodinae</taxon>
        <taxon>Xenopus</taxon>
        <taxon>Silurana</taxon>
    </lineage>
</organism>
<evidence type="ECO:0000256" key="1">
    <source>
        <dbReference type="SAM" id="MobiDB-lite"/>
    </source>
</evidence>
<reference evidence="7" key="3">
    <citation type="submission" date="2025-04" db="UniProtKB">
        <authorList>
            <consortium name="RefSeq"/>
        </authorList>
    </citation>
    <scope>IDENTIFICATION</scope>
    <source>
        <strain evidence="7">Nigerian</strain>
        <tissue evidence="7">Liver and blood</tissue>
    </source>
</reference>
<dbReference type="Pfam" id="PF00652">
    <property type="entry name" value="Ricin_B_lectin"/>
    <property type="match status" value="1"/>
</dbReference>
<evidence type="ECO:0000313" key="6">
    <source>
        <dbReference type="Proteomes" id="UP000008143"/>
    </source>
</evidence>
<dbReference type="Ensembl" id="ENSXETT00000108040">
    <property type="protein sequence ID" value="ENSXETP00000114264"/>
    <property type="gene ID" value="ENSXETG00000048216"/>
</dbReference>
<dbReference type="Gene3D" id="2.80.10.50">
    <property type="match status" value="1"/>
</dbReference>
<dbReference type="SUPFAM" id="SSF50370">
    <property type="entry name" value="Ricin B-like lectins"/>
    <property type="match status" value="1"/>
</dbReference>
<reference evidence="5" key="1">
    <citation type="journal article" date="2010" name="Science">
        <title>The genome of the Western clawed frog Xenopus tropicalis.</title>
        <authorList>
            <person name="Hellsten U."/>
            <person name="Harland R.M."/>
            <person name="Gilchrist M.J."/>
            <person name="Hendrix D."/>
            <person name="Jurka J."/>
            <person name="Kapitonov V."/>
            <person name="Ovcharenko I."/>
            <person name="Putnam N.H."/>
            <person name="Shu S."/>
            <person name="Taher L."/>
            <person name="Blitz I.L."/>
            <person name="Blumberg B."/>
            <person name="Dichmann D.S."/>
            <person name="Dubchak I."/>
            <person name="Amaya E."/>
            <person name="Detter J.C."/>
            <person name="Fletcher R."/>
            <person name="Gerhard D.S."/>
            <person name="Goodstein D."/>
            <person name="Graves T."/>
            <person name="Grigoriev I.V."/>
            <person name="Grimwood J."/>
            <person name="Kawashima T."/>
            <person name="Lindquist E."/>
            <person name="Lucas S.M."/>
            <person name="Mead P.E."/>
            <person name="Mitros T."/>
            <person name="Ogino H."/>
            <person name="Ohta Y."/>
            <person name="Poliakov A.V."/>
            <person name="Pollet N."/>
            <person name="Robert J."/>
            <person name="Salamov A."/>
            <person name="Sater A.K."/>
            <person name="Schmutz J."/>
            <person name="Terry A."/>
            <person name="Vize P.D."/>
            <person name="Warren W.C."/>
            <person name="Wells D."/>
            <person name="Wills A."/>
            <person name="Wilson R.K."/>
            <person name="Zimmerman L.B."/>
            <person name="Zorn A.M."/>
            <person name="Grainger R."/>
            <person name="Grammer T."/>
            <person name="Khokha M.K."/>
            <person name="Richardson P.M."/>
            <person name="Rokhsar D.S."/>
        </authorList>
    </citation>
    <scope>NUCLEOTIDE SEQUENCE [LARGE SCALE GENOMIC DNA]</scope>
    <source>
        <strain evidence="5">Nigerian</strain>
    </source>
</reference>
<feature type="region of interest" description="Disordered" evidence="1">
    <location>
        <begin position="282"/>
        <end position="324"/>
    </location>
</feature>
<feature type="region of interest" description="Disordered" evidence="1">
    <location>
        <begin position="192"/>
        <end position="221"/>
    </location>
</feature>
<dbReference type="InterPro" id="IPR052678">
    <property type="entry name" value="OST-beta_subunit"/>
</dbReference>
<dbReference type="Pfam" id="PF15048">
    <property type="entry name" value="OSTbeta"/>
    <property type="match status" value="1"/>
</dbReference>
<feature type="signal peptide" evidence="3">
    <location>
        <begin position="1"/>
        <end position="22"/>
    </location>
</feature>
<accession>A0A803K1T4</accession>
<name>A0A803K1T4_XENTR</name>
<dbReference type="Reactome" id="R-XTR-159418">
    <property type="pathway name" value="Recycling of bile acids and salts"/>
</dbReference>
<dbReference type="CDD" id="cd23412">
    <property type="entry name" value="beta-trefoil_Ricin_unchar"/>
    <property type="match status" value="1"/>
</dbReference>
<dbReference type="OrthoDB" id="9899510at2759"/>
<sequence>MDLGKFCLGSLWICFLLEVTGARGFMIKNAQLERCVHVNQESGRVSVAKCKLHSLHQQWVWDAEKNFIMNVKSNQCLTVPEIQEFSTLKLGPCDSKEHQAWTCDKMGHLVLQPHGLYLTAKPESKKVFVSKGRDKFSKWKTELNAPVCKGFIKPSEPLEPSKTPEMDTVTQLAYGSNYGSTRAELRRFPSSPGLIQTSYTTRPPGRNATLNSTDTGKFTPRHIGEVGQQFVSARESTVETQYQYRQGSNSWKAAMLVLSPLTFILGMIILAMNVRLNRKRKLQSTQCGRPKATHSLGSAQERRPLTATGDTSGGSGQAPHSPSIKHGEILIEWKDGTITPLFDQQTN</sequence>
<feature type="chain" id="PRO_5044663033" evidence="3">
    <location>
        <begin position="23"/>
        <end position="347"/>
    </location>
</feature>
<evidence type="ECO:0000313" key="7">
    <source>
        <dbReference type="RefSeq" id="XP_031750819.1"/>
    </source>
</evidence>
<dbReference type="InterPro" id="IPR029387">
    <property type="entry name" value="OSTbeta"/>
</dbReference>
<keyword evidence="2" id="KW-1133">Transmembrane helix</keyword>
<evidence type="ECO:0000313" key="5">
    <source>
        <dbReference type="Ensembl" id="ENSXETP00000114264"/>
    </source>
</evidence>
<evidence type="ECO:0000256" key="3">
    <source>
        <dbReference type="SAM" id="SignalP"/>
    </source>
</evidence>
<dbReference type="GO" id="GO:0015721">
    <property type="term" value="P:bile acid and bile salt transport"/>
    <property type="evidence" value="ECO:0007669"/>
    <property type="project" value="InterPro"/>
</dbReference>
<keyword evidence="6" id="KW-1185">Reference proteome</keyword>
<keyword evidence="2" id="KW-0812">Transmembrane</keyword>
<proteinExistence type="predicted"/>
<protein>
    <submittedName>
        <fullName evidence="5">Uncharacterized LOC101732034</fullName>
    </submittedName>
    <submittedName>
        <fullName evidence="7">Uncharacterized protein LOC101732034</fullName>
    </submittedName>
</protein>
<evidence type="ECO:0000256" key="2">
    <source>
        <dbReference type="SAM" id="Phobius"/>
    </source>
</evidence>
<dbReference type="PANTHER" id="PTHR36129">
    <property type="entry name" value="ORGANIC SOLUTE TRANSPORTER SUBUNIT BETA-RELATED"/>
    <property type="match status" value="1"/>
</dbReference>
<dbReference type="KEGG" id="xtr:101732034"/>
<dbReference type="SMART" id="SM00458">
    <property type="entry name" value="RICIN"/>
    <property type="match status" value="1"/>
</dbReference>
<feature type="transmembrane region" description="Helical" evidence="2">
    <location>
        <begin position="253"/>
        <end position="274"/>
    </location>
</feature>
<dbReference type="GeneID" id="101732034"/>
<dbReference type="GO" id="GO:0022857">
    <property type="term" value="F:transmembrane transporter activity"/>
    <property type="evidence" value="ECO:0007669"/>
    <property type="project" value="InterPro"/>
</dbReference>
<dbReference type="AlphaFoldDB" id="A0A803K1T4"/>
<dbReference type="OMA" id="QEWRWLP"/>
<dbReference type="PROSITE" id="PS50231">
    <property type="entry name" value="RICIN_B_LECTIN"/>
    <property type="match status" value="1"/>
</dbReference>
<dbReference type="RefSeq" id="XP_031750819.1">
    <property type="nucleotide sequence ID" value="XM_031894959.1"/>
</dbReference>
<dbReference type="GO" id="GO:0005886">
    <property type="term" value="C:plasma membrane"/>
    <property type="evidence" value="ECO:0007669"/>
    <property type="project" value="InterPro"/>
</dbReference>
<evidence type="ECO:0000259" key="4">
    <source>
        <dbReference type="SMART" id="SM00458"/>
    </source>
</evidence>